<dbReference type="EMBL" id="CP002198">
    <property type="protein sequence ID" value="ADN15294.1"/>
    <property type="molecule type" value="Genomic_DNA"/>
</dbReference>
<keyword evidence="1" id="KW-0732">Signal</keyword>
<dbReference type="Proteomes" id="UP000008206">
    <property type="component" value="Chromosome"/>
</dbReference>
<dbReference type="OrthoDB" id="9833039at2"/>
<evidence type="ECO:0000313" key="3">
    <source>
        <dbReference type="Proteomes" id="UP000008206"/>
    </source>
</evidence>
<protein>
    <submittedName>
        <fullName evidence="2">Uncharacterized protein</fullName>
    </submittedName>
</protein>
<proteinExistence type="predicted"/>
<evidence type="ECO:0000256" key="1">
    <source>
        <dbReference type="SAM" id="SignalP"/>
    </source>
</evidence>
<name>E0UDI1_GLOV7</name>
<organism evidence="2 3">
    <name type="scientific">Gloeothece verrucosa (strain PCC 7822)</name>
    <name type="common">Cyanothece sp. (strain PCC 7822)</name>
    <dbReference type="NCBI Taxonomy" id="497965"/>
    <lineage>
        <taxon>Bacteria</taxon>
        <taxon>Bacillati</taxon>
        <taxon>Cyanobacteriota</taxon>
        <taxon>Cyanophyceae</taxon>
        <taxon>Oscillatoriophycideae</taxon>
        <taxon>Chroococcales</taxon>
        <taxon>Aphanothecaceae</taxon>
        <taxon>Gloeothece</taxon>
        <taxon>Gloeothece verrucosa</taxon>
    </lineage>
</organism>
<accession>E0UDI1</accession>
<reference evidence="3" key="1">
    <citation type="journal article" date="2011" name="MBio">
        <title>Novel metabolic attributes of the genus Cyanothece, comprising a group of unicellular nitrogen-fixing Cyanobacteria.</title>
        <authorList>
            <person name="Bandyopadhyay A."/>
            <person name="Elvitigala T."/>
            <person name="Welsh E."/>
            <person name="Stockel J."/>
            <person name="Liberton M."/>
            <person name="Min H."/>
            <person name="Sherman L.A."/>
            <person name="Pakrasi H.B."/>
        </authorList>
    </citation>
    <scope>NUCLEOTIDE SEQUENCE [LARGE SCALE GENOMIC DNA]</scope>
    <source>
        <strain evidence="3">PCC 7822</strain>
    </source>
</reference>
<keyword evidence="3" id="KW-1185">Reference proteome</keyword>
<feature type="chain" id="PRO_5003141255" evidence="1">
    <location>
        <begin position="29"/>
        <end position="156"/>
    </location>
</feature>
<dbReference type="eggNOG" id="ENOG5030UCX">
    <property type="taxonomic scope" value="Bacteria"/>
</dbReference>
<gene>
    <name evidence="2" type="ordered locus">Cyan7822_3344</name>
</gene>
<evidence type="ECO:0000313" key="2">
    <source>
        <dbReference type="EMBL" id="ADN15294.1"/>
    </source>
</evidence>
<sequence>MKRIISIFLGFLMALSLMAFPLSQQALAAHAYVTIDKVNCGPTPGDKELYVTWKSKDYVPSLPVNDDVQLWPDPAGEPTYWLCHNNEVIDVNYKEQFPVDLEMLLTLWDDDKFAGGEDNIDDSIGQAVLPPAQNVRGTIDFPGNEGGSLDYVITFE</sequence>
<dbReference type="RefSeq" id="WP_013323363.1">
    <property type="nucleotide sequence ID" value="NC_014501.1"/>
</dbReference>
<dbReference type="AlphaFoldDB" id="E0UDI1"/>
<dbReference type="HOGENOM" id="CLU_1683650_0_0_3"/>
<dbReference type="KEGG" id="cyj:Cyan7822_3344"/>
<feature type="signal peptide" evidence="1">
    <location>
        <begin position="1"/>
        <end position="28"/>
    </location>
</feature>